<dbReference type="PANTHER" id="PTHR43355">
    <property type="entry name" value="FLAVIN REDUCTASE (NADPH)"/>
    <property type="match status" value="1"/>
</dbReference>
<name>A0A2T4DTX9_9BACT</name>
<organism evidence="3 4">
    <name type="scientific">Marivirga lumbricoides</name>
    <dbReference type="NCBI Taxonomy" id="1046115"/>
    <lineage>
        <taxon>Bacteria</taxon>
        <taxon>Pseudomonadati</taxon>
        <taxon>Bacteroidota</taxon>
        <taxon>Cytophagia</taxon>
        <taxon>Cytophagales</taxon>
        <taxon>Marivirgaceae</taxon>
        <taxon>Marivirga</taxon>
    </lineage>
</organism>
<dbReference type="InterPro" id="IPR036291">
    <property type="entry name" value="NAD(P)-bd_dom_sf"/>
</dbReference>
<evidence type="ECO:0000259" key="1">
    <source>
        <dbReference type="Pfam" id="PF13460"/>
    </source>
</evidence>
<reference evidence="2" key="4">
    <citation type="submission" date="2024-05" db="EMBL/GenBank/DDBJ databases">
        <authorList>
            <person name="Sun Q."/>
            <person name="Zhou Y."/>
        </authorList>
    </citation>
    <scope>NUCLEOTIDE SEQUENCE</scope>
    <source>
        <strain evidence="2">CGMCC 1.10832</strain>
    </source>
</reference>
<reference evidence="3 4" key="2">
    <citation type="submission" date="2018-03" db="EMBL/GenBank/DDBJ databases">
        <title>Cross-interface Injection: A General Nanoliter Liquid Handling Method Applied to Single Cells Genome Amplification Automated Nanoliter Liquid Handling Applied to Single Cell Multiple Displacement Amplification.</title>
        <authorList>
            <person name="Yun J."/>
            <person name="Xu P."/>
            <person name="Xu J."/>
            <person name="Dai X."/>
            <person name="Wang Y."/>
            <person name="Zheng X."/>
            <person name="Cao C."/>
            <person name="Yi Q."/>
            <person name="Zhu Y."/>
            <person name="Wang L."/>
            <person name="Dong Z."/>
            <person name="Huang Y."/>
            <person name="Huang L."/>
            <person name="Du W."/>
        </authorList>
    </citation>
    <scope>NUCLEOTIDE SEQUENCE [LARGE SCALE GENOMIC DNA]</scope>
    <source>
        <strain evidence="3 4">Z-D1-2</strain>
    </source>
</reference>
<evidence type="ECO:0000313" key="4">
    <source>
        <dbReference type="Proteomes" id="UP000240608"/>
    </source>
</evidence>
<proteinExistence type="predicted"/>
<dbReference type="Gene3D" id="3.40.50.720">
    <property type="entry name" value="NAD(P)-binding Rossmann-like Domain"/>
    <property type="match status" value="1"/>
</dbReference>
<dbReference type="Proteomes" id="UP000636010">
    <property type="component" value="Unassembled WGS sequence"/>
</dbReference>
<dbReference type="Proteomes" id="UP000240608">
    <property type="component" value="Unassembled WGS sequence"/>
</dbReference>
<reference evidence="2" key="1">
    <citation type="journal article" date="2014" name="Int. J. Syst. Evol. Microbiol.">
        <title>Complete genome of a new Firmicutes species belonging to the dominant human colonic microbiota ('Ruminococcus bicirculans') reveals two chromosomes and a selective capacity to utilize plant glucans.</title>
        <authorList>
            <consortium name="NISC Comparative Sequencing Program"/>
            <person name="Wegmann U."/>
            <person name="Louis P."/>
            <person name="Goesmann A."/>
            <person name="Henrissat B."/>
            <person name="Duncan S.H."/>
            <person name="Flint H.J."/>
        </authorList>
    </citation>
    <scope>NUCLEOTIDE SEQUENCE</scope>
    <source>
        <strain evidence="2">CGMCC 1.10832</strain>
    </source>
</reference>
<dbReference type="EMBL" id="BMEC01000013">
    <property type="protein sequence ID" value="GGC48884.1"/>
    <property type="molecule type" value="Genomic_DNA"/>
</dbReference>
<evidence type="ECO:0000313" key="2">
    <source>
        <dbReference type="EMBL" id="GGC48884.1"/>
    </source>
</evidence>
<dbReference type="InterPro" id="IPR051606">
    <property type="entry name" value="Polyketide_Oxido-like"/>
</dbReference>
<feature type="domain" description="NAD(P)-binding" evidence="1">
    <location>
        <begin position="8"/>
        <end position="205"/>
    </location>
</feature>
<protein>
    <submittedName>
        <fullName evidence="2">3-beta hydroxysteroid dehydrogenase</fullName>
    </submittedName>
    <submittedName>
        <fullName evidence="3">Histidine kinase</fullName>
    </submittedName>
</protein>
<dbReference type="AlphaFoldDB" id="A0A2T4DTX9"/>
<dbReference type="EMBL" id="PYVU01000019">
    <property type="protein sequence ID" value="PTB97269.1"/>
    <property type="molecule type" value="Genomic_DNA"/>
</dbReference>
<dbReference type="GO" id="GO:0016301">
    <property type="term" value="F:kinase activity"/>
    <property type="evidence" value="ECO:0007669"/>
    <property type="project" value="UniProtKB-KW"/>
</dbReference>
<keyword evidence="3" id="KW-0418">Kinase</keyword>
<evidence type="ECO:0000313" key="3">
    <source>
        <dbReference type="EMBL" id="PTB97269.1"/>
    </source>
</evidence>
<dbReference type="SUPFAM" id="SSF51735">
    <property type="entry name" value="NAD(P)-binding Rossmann-fold domains"/>
    <property type="match status" value="1"/>
</dbReference>
<accession>A0A2T4DTX9</accession>
<keyword evidence="3" id="KW-0808">Transferase</keyword>
<dbReference type="PANTHER" id="PTHR43355:SF2">
    <property type="entry name" value="FLAVIN REDUCTASE (NADPH)"/>
    <property type="match status" value="1"/>
</dbReference>
<sequence>MKKVVVIGATGFVGSHIVNELVERGFKVTGISRSEKESDNSNLSYVALNIKEVEKLADVIKGEDVIVSAFSPAANKPELIEDFLEGSKAIQQAVKKAAVNRFIIIGGAGSLLNDEGRQIVDTLPQDLPFIPKSKAARDYFEIIKKEEELDWAYFSPALEMNPEISIGRTGNYRLGTNRPVVDDSGKNRMSVEDVAVVIADEIEKPKHHQQQFTAGY</sequence>
<comment type="caution">
    <text evidence="3">The sequence shown here is derived from an EMBL/GenBank/DDBJ whole genome shotgun (WGS) entry which is preliminary data.</text>
</comment>
<dbReference type="RefSeq" id="WP_188466616.1">
    <property type="nucleotide sequence ID" value="NZ_BAABHU010000013.1"/>
</dbReference>
<keyword evidence="5" id="KW-1185">Reference proteome</keyword>
<evidence type="ECO:0000313" key="5">
    <source>
        <dbReference type="Proteomes" id="UP000636010"/>
    </source>
</evidence>
<dbReference type="GO" id="GO:0016646">
    <property type="term" value="F:oxidoreductase activity, acting on the CH-NH group of donors, NAD or NADP as acceptor"/>
    <property type="evidence" value="ECO:0007669"/>
    <property type="project" value="TreeGrafter"/>
</dbReference>
<gene>
    <name evidence="3" type="ORF">C9994_03575</name>
    <name evidence="2" type="ORF">GCM10011506_38160</name>
</gene>
<dbReference type="Pfam" id="PF13460">
    <property type="entry name" value="NAD_binding_10"/>
    <property type="match status" value="1"/>
</dbReference>
<dbReference type="InterPro" id="IPR016040">
    <property type="entry name" value="NAD(P)-bd_dom"/>
</dbReference>
<reference evidence="5" key="3">
    <citation type="journal article" date="2019" name="Int. J. Syst. Evol. Microbiol.">
        <title>The Global Catalogue of Microorganisms (GCM) 10K type strain sequencing project: providing services to taxonomists for standard genome sequencing and annotation.</title>
        <authorList>
            <consortium name="The Broad Institute Genomics Platform"/>
            <consortium name="The Broad Institute Genome Sequencing Center for Infectious Disease"/>
            <person name="Wu L."/>
            <person name="Ma J."/>
        </authorList>
    </citation>
    <scope>NUCLEOTIDE SEQUENCE [LARGE SCALE GENOMIC DNA]</scope>
    <source>
        <strain evidence="5">CGMCC 1.10832</strain>
    </source>
</reference>